<evidence type="ECO:0000313" key="3">
    <source>
        <dbReference type="Proteomes" id="UP000749040"/>
    </source>
</evidence>
<dbReference type="EMBL" id="JADKYB010000021">
    <property type="protein sequence ID" value="MBM9508920.1"/>
    <property type="molecule type" value="Genomic_DNA"/>
</dbReference>
<accession>A0ABS2TZZ1</accession>
<dbReference type="InterPro" id="IPR036465">
    <property type="entry name" value="vWFA_dom_sf"/>
</dbReference>
<dbReference type="RefSeq" id="WP_205361411.1">
    <property type="nucleotide sequence ID" value="NZ_JADKYB010000021.1"/>
</dbReference>
<proteinExistence type="predicted"/>
<dbReference type="SMART" id="SM00327">
    <property type="entry name" value="VWA"/>
    <property type="match status" value="1"/>
</dbReference>
<reference evidence="2 3" key="1">
    <citation type="submission" date="2021-01" db="EMBL/GenBank/DDBJ databases">
        <title>Streptomyces acididurans sp. nov., isolated from a peat swamp forest soil.</title>
        <authorList>
            <person name="Chantavorakit T."/>
            <person name="Duangmal K."/>
        </authorList>
    </citation>
    <scope>NUCLEOTIDE SEQUENCE [LARGE SCALE GENOMIC DNA]</scope>
    <source>
        <strain evidence="2 3">KK5PA1</strain>
    </source>
</reference>
<dbReference type="Gene3D" id="3.40.50.410">
    <property type="entry name" value="von Willebrand factor, type A domain"/>
    <property type="match status" value="1"/>
</dbReference>
<sequence length="525" mass="55528">MPAPSGGPYTLHVLGSSELADMKPVFDDAEKATGVKVDLTPTGSVTGAQSLLEGKTAGHYDAVWFASDDYLDLHPDVQRRLDGTLDIMSSPVVLGLRSSVVRRLGWTGKQVSWAQIATAAGQGKFTFAMTDPAKSFSGLATLIAAATAVGGHGAALQTEQIPSAQGALSGLFHAQGVKSDSSGWLADQYLADAQHPGPASVDGLIDYESVLLSIDTRLTAGSGSGSGNAAKGPAADPLTLVYPSDGTVRADYPFSLLAGAPPAAGDAFHRLVQYLRGPGVQQEIMRTTHRRPIVSSVRLAPELAGHQPYDLPFPRRLSTVDTLITRYADSMRRPGRTVYLLDTSGSMQGARMAELRQAVKALTGADPDPVDGFSRFDAQERVVFVPFSSGSGPPRTYDIPDKAPQQTFERINDYVGHLPVGGSTAMYDALASAYRTVARDPSAGTGWLDSVVLLTDGESNTGWGPAQFTSFYRGLPPGAPPVFTVLFGDARKAQLDRIAALTGGRTFDATKQPLNKVFEDLTAYQ</sequence>
<dbReference type="InterPro" id="IPR002035">
    <property type="entry name" value="VWF_A"/>
</dbReference>
<organism evidence="2 3">
    <name type="scientific">Actinacidiphila acididurans</name>
    <dbReference type="NCBI Taxonomy" id="2784346"/>
    <lineage>
        <taxon>Bacteria</taxon>
        <taxon>Bacillati</taxon>
        <taxon>Actinomycetota</taxon>
        <taxon>Actinomycetes</taxon>
        <taxon>Kitasatosporales</taxon>
        <taxon>Streptomycetaceae</taxon>
        <taxon>Actinacidiphila</taxon>
    </lineage>
</organism>
<dbReference type="CDD" id="cd00198">
    <property type="entry name" value="vWFA"/>
    <property type="match status" value="1"/>
</dbReference>
<dbReference type="PROSITE" id="PS50234">
    <property type="entry name" value="VWFA"/>
    <property type="match status" value="1"/>
</dbReference>
<comment type="caution">
    <text evidence="2">The sequence shown here is derived from an EMBL/GenBank/DDBJ whole genome shotgun (WGS) entry which is preliminary data.</text>
</comment>
<dbReference type="SUPFAM" id="SSF53850">
    <property type="entry name" value="Periplasmic binding protein-like II"/>
    <property type="match status" value="1"/>
</dbReference>
<dbReference type="SUPFAM" id="SSF53300">
    <property type="entry name" value="vWA-like"/>
    <property type="match status" value="1"/>
</dbReference>
<keyword evidence="3" id="KW-1185">Reference proteome</keyword>
<dbReference type="Pfam" id="PF00092">
    <property type="entry name" value="VWA"/>
    <property type="match status" value="1"/>
</dbReference>
<dbReference type="Pfam" id="PF13531">
    <property type="entry name" value="SBP_bac_11"/>
    <property type="match status" value="1"/>
</dbReference>
<evidence type="ECO:0000313" key="2">
    <source>
        <dbReference type="EMBL" id="MBM9508920.1"/>
    </source>
</evidence>
<protein>
    <submittedName>
        <fullName evidence="2">VWA domain-containing protein</fullName>
    </submittedName>
</protein>
<feature type="domain" description="VWFA" evidence="1">
    <location>
        <begin position="336"/>
        <end position="521"/>
    </location>
</feature>
<gene>
    <name evidence="2" type="ORF">ITX44_31100</name>
</gene>
<name>A0ABS2TZZ1_9ACTN</name>
<dbReference type="Proteomes" id="UP000749040">
    <property type="component" value="Unassembled WGS sequence"/>
</dbReference>
<evidence type="ECO:0000259" key="1">
    <source>
        <dbReference type="PROSITE" id="PS50234"/>
    </source>
</evidence>